<name>A0A059F6Q9_9PROT</name>
<proteinExistence type="predicted"/>
<evidence type="ECO:0000313" key="3">
    <source>
        <dbReference type="Proteomes" id="UP000024816"/>
    </source>
</evidence>
<dbReference type="InterPro" id="IPR036388">
    <property type="entry name" value="WH-like_DNA-bd_sf"/>
</dbReference>
<dbReference type="STRING" id="1280952.HJA_16076"/>
<dbReference type="PATRIC" id="fig|1280952.3.peg.3218"/>
<dbReference type="OrthoDB" id="2270427at2"/>
<sequence>MYYFQPLDPKDVSPRALVLSLMSSAFTAPQSIGRLINAAALFGIEPATLRVAVTRLQKEGLLESPDRGVYQPGPKSKALTRRVQSWKDVSSRIVPWNGDWLVAITGHLGRTDRKQVRARERALALSGYKETETGFWVRPANLARDLEGHRADLVGIGADEAISLLRVSERALSGGAEWETLWSTADLARTYAEAIDAMTTSLKQLPSLPGDQAARDSLLIGQAVIRTINFDPLLPPELGDQEGFLRMVETMVAYNKAGRKCWQTYHAAMEADDKKI</sequence>
<organism evidence="2 3">
    <name type="scientific">Hyphomonas jannaschiana VP2</name>
    <dbReference type="NCBI Taxonomy" id="1280952"/>
    <lineage>
        <taxon>Bacteria</taxon>
        <taxon>Pseudomonadati</taxon>
        <taxon>Pseudomonadota</taxon>
        <taxon>Alphaproteobacteria</taxon>
        <taxon>Hyphomonadales</taxon>
        <taxon>Hyphomonadaceae</taxon>
        <taxon>Hyphomonas</taxon>
    </lineage>
</organism>
<dbReference type="InterPro" id="IPR012906">
    <property type="entry name" value="PaaX-like_N"/>
</dbReference>
<gene>
    <name evidence="2" type="ORF">HJA_16076</name>
</gene>
<evidence type="ECO:0000259" key="1">
    <source>
        <dbReference type="Pfam" id="PF07848"/>
    </source>
</evidence>
<feature type="domain" description="Transcriptional repressor PaaX-like N-terminal" evidence="1">
    <location>
        <begin position="15"/>
        <end position="68"/>
    </location>
</feature>
<dbReference type="PANTHER" id="PTHR30319">
    <property type="entry name" value="PHENYLACETIC ACID REGULATOR-RELATED TRANSCRIPTIONAL REPRESSOR"/>
    <property type="match status" value="1"/>
</dbReference>
<evidence type="ECO:0000313" key="2">
    <source>
        <dbReference type="EMBL" id="KCZ83957.1"/>
    </source>
</evidence>
<dbReference type="Gene3D" id="1.10.10.10">
    <property type="entry name" value="Winged helix-like DNA-binding domain superfamily/Winged helix DNA-binding domain"/>
    <property type="match status" value="1"/>
</dbReference>
<accession>A0A059F6Q9</accession>
<dbReference type="Gene3D" id="3.30.70.2650">
    <property type="match status" value="1"/>
</dbReference>
<keyword evidence="3" id="KW-1185">Reference proteome</keyword>
<protein>
    <recommendedName>
        <fullName evidence="1">Transcriptional repressor PaaX-like N-terminal domain-containing protein</fullName>
    </recommendedName>
</protein>
<dbReference type="AlphaFoldDB" id="A0A059F6Q9"/>
<dbReference type="PANTHER" id="PTHR30319:SF1">
    <property type="entry name" value="TRANSCRIPTIONAL REPRESSOR PAAX"/>
    <property type="match status" value="1"/>
</dbReference>
<dbReference type="Pfam" id="PF07848">
    <property type="entry name" value="PaaX"/>
    <property type="match status" value="1"/>
</dbReference>
<comment type="caution">
    <text evidence="2">The sequence shown here is derived from an EMBL/GenBank/DDBJ whole genome shotgun (WGS) entry which is preliminary data.</text>
</comment>
<dbReference type="EMBL" id="ARYJ01000015">
    <property type="protein sequence ID" value="KCZ83957.1"/>
    <property type="molecule type" value="Genomic_DNA"/>
</dbReference>
<reference evidence="2 3" key="1">
    <citation type="journal article" date="2014" name="Antonie Van Leeuwenhoek">
        <title>Hyphomonas beringensis sp. nov. and Hyphomonas chukchiensis sp. nov., isolated from surface seawater of the Bering Sea and Chukchi Sea.</title>
        <authorList>
            <person name="Li C."/>
            <person name="Lai Q."/>
            <person name="Li G."/>
            <person name="Dong C."/>
            <person name="Wang J."/>
            <person name="Liao Y."/>
            <person name="Shao Z."/>
        </authorList>
    </citation>
    <scope>NUCLEOTIDE SEQUENCE [LARGE SCALE GENOMIC DNA]</scope>
    <source>
        <strain evidence="2 3">VP2</strain>
    </source>
</reference>
<dbReference type="GO" id="GO:0006351">
    <property type="term" value="P:DNA-templated transcription"/>
    <property type="evidence" value="ECO:0007669"/>
    <property type="project" value="TreeGrafter"/>
</dbReference>
<dbReference type="Proteomes" id="UP000024816">
    <property type="component" value="Unassembled WGS sequence"/>
</dbReference>
<dbReference type="RefSeq" id="WP_035584211.1">
    <property type="nucleotide sequence ID" value="NZ_ARYJ01000015.1"/>
</dbReference>
<dbReference type="eggNOG" id="COG3327">
    <property type="taxonomic scope" value="Bacteria"/>
</dbReference>